<dbReference type="PROSITE" id="PS50011">
    <property type="entry name" value="PROTEIN_KINASE_DOM"/>
    <property type="match status" value="1"/>
</dbReference>
<feature type="repeat" description="WD" evidence="3">
    <location>
        <begin position="834"/>
        <end position="866"/>
    </location>
</feature>
<dbReference type="InterPro" id="IPR011009">
    <property type="entry name" value="Kinase-like_dom_sf"/>
</dbReference>
<feature type="repeat" description="WD" evidence="3">
    <location>
        <begin position="917"/>
        <end position="958"/>
    </location>
</feature>
<dbReference type="SUPFAM" id="SSF50978">
    <property type="entry name" value="WD40 repeat-like"/>
    <property type="match status" value="2"/>
</dbReference>
<accession>A0ABP5R7N7</accession>
<dbReference type="PANTHER" id="PTHR22847:SF637">
    <property type="entry name" value="WD REPEAT DOMAIN 5B"/>
    <property type="match status" value="1"/>
</dbReference>
<dbReference type="Proteomes" id="UP001500442">
    <property type="component" value="Unassembled WGS sequence"/>
</dbReference>
<organism evidence="6 7">
    <name type="scientific">Streptomyces roseiscleroticus</name>
    <dbReference type="NCBI Taxonomy" id="1972"/>
    <lineage>
        <taxon>Bacteria</taxon>
        <taxon>Bacillati</taxon>
        <taxon>Actinomycetota</taxon>
        <taxon>Actinomycetes</taxon>
        <taxon>Kitasatosporales</taxon>
        <taxon>Streptomycetaceae</taxon>
        <taxon>Streptomyces</taxon>
    </lineage>
</organism>
<feature type="repeat" description="WD" evidence="3">
    <location>
        <begin position="1085"/>
        <end position="1126"/>
    </location>
</feature>
<feature type="repeat" description="WD" evidence="3">
    <location>
        <begin position="1001"/>
        <end position="1042"/>
    </location>
</feature>
<feature type="repeat" description="WD" evidence="3">
    <location>
        <begin position="586"/>
        <end position="627"/>
    </location>
</feature>
<feature type="region of interest" description="Disordered" evidence="4">
    <location>
        <begin position="1"/>
        <end position="32"/>
    </location>
</feature>
<keyword evidence="2" id="KW-0677">Repeat</keyword>
<reference evidence="7" key="1">
    <citation type="journal article" date="2019" name="Int. J. Syst. Evol. Microbiol.">
        <title>The Global Catalogue of Microorganisms (GCM) 10K type strain sequencing project: providing services to taxonomists for standard genome sequencing and annotation.</title>
        <authorList>
            <consortium name="The Broad Institute Genomics Platform"/>
            <consortium name="The Broad Institute Genome Sequencing Center for Infectious Disease"/>
            <person name="Wu L."/>
            <person name="Ma J."/>
        </authorList>
    </citation>
    <scope>NUCLEOTIDE SEQUENCE [LARGE SCALE GENOMIC DNA]</scope>
    <source>
        <strain evidence="7">JCM 4823</strain>
    </source>
</reference>
<dbReference type="PROSITE" id="PS50294">
    <property type="entry name" value="WD_REPEATS_REGION"/>
    <property type="match status" value="14"/>
</dbReference>
<feature type="repeat" description="WD" evidence="3">
    <location>
        <begin position="627"/>
        <end position="668"/>
    </location>
</feature>
<dbReference type="Pfam" id="PF00400">
    <property type="entry name" value="WD40"/>
    <property type="match status" value="14"/>
</dbReference>
<dbReference type="Gene3D" id="1.10.510.10">
    <property type="entry name" value="Transferase(Phosphotransferase) domain 1"/>
    <property type="match status" value="1"/>
</dbReference>
<dbReference type="PROSITE" id="PS50082">
    <property type="entry name" value="WD_REPEATS_2"/>
    <property type="match status" value="14"/>
</dbReference>
<feature type="repeat" description="WD" evidence="3">
    <location>
        <begin position="1043"/>
        <end position="1084"/>
    </location>
</feature>
<feature type="repeat" description="WD" evidence="3">
    <location>
        <begin position="751"/>
        <end position="792"/>
    </location>
</feature>
<protein>
    <recommendedName>
        <fullName evidence="5">Protein kinase domain-containing protein</fullName>
    </recommendedName>
</protein>
<feature type="repeat" description="WD" evidence="3">
    <location>
        <begin position="669"/>
        <end position="710"/>
    </location>
</feature>
<feature type="repeat" description="WD" evidence="3">
    <location>
        <begin position="793"/>
        <end position="834"/>
    </location>
</feature>
<feature type="repeat" description="WD" evidence="3">
    <location>
        <begin position="875"/>
        <end position="916"/>
    </location>
</feature>
<proteinExistence type="predicted"/>
<dbReference type="InterPro" id="IPR019775">
    <property type="entry name" value="WD40_repeat_CS"/>
</dbReference>
<dbReference type="PANTHER" id="PTHR22847">
    <property type="entry name" value="WD40 REPEAT PROTEIN"/>
    <property type="match status" value="1"/>
</dbReference>
<dbReference type="SUPFAM" id="SSF56112">
    <property type="entry name" value="Protein kinase-like (PK-like)"/>
    <property type="match status" value="1"/>
</dbReference>
<dbReference type="InterPro" id="IPR036322">
    <property type="entry name" value="WD40_repeat_dom_sf"/>
</dbReference>
<comment type="caution">
    <text evidence="6">The sequence shown here is derived from an EMBL/GenBank/DDBJ whole genome shotgun (WGS) entry which is preliminary data.</text>
</comment>
<keyword evidence="7" id="KW-1185">Reference proteome</keyword>
<dbReference type="SMART" id="SM00220">
    <property type="entry name" value="S_TKc"/>
    <property type="match status" value="1"/>
</dbReference>
<dbReference type="Pfam" id="PF20703">
    <property type="entry name" value="nSTAND1"/>
    <property type="match status" value="1"/>
</dbReference>
<dbReference type="PRINTS" id="PR00320">
    <property type="entry name" value="GPROTEINBRPT"/>
</dbReference>
<dbReference type="PROSITE" id="PS00108">
    <property type="entry name" value="PROTEIN_KINASE_ST"/>
    <property type="match status" value="1"/>
</dbReference>
<dbReference type="Gene3D" id="2.130.10.10">
    <property type="entry name" value="YVTN repeat-like/Quinoprotein amine dehydrogenase"/>
    <property type="match status" value="5"/>
</dbReference>
<dbReference type="InterPro" id="IPR015943">
    <property type="entry name" value="WD40/YVTN_repeat-like_dom_sf"/>
</dbReference>
<dbReference type="InterPro" id="IPR049052">
    <property type="entry name" value="nSTAND1"/>
</dbReference>
<dbReference type="CDD" id="cd00200">
    <property type="entry name" value="WD40"/>
    <property type="match status" value="2"/>
</dbReference>
<sequence>MALSRVPGPRYVPSGSSQRLEGGPRMSRRSLFPEDPQRLGEYWLAARLGSGAQGVVYEAYGPAGARVAVKVLHPDVASGPRARSRFAKEVRAAQRVASFCTARVLDADTEAESPYIVSEFVPGPNLAAAVRIAGPLRGDALLRLATGVVTALAAIHQAGVVHRDLKPSNVLLGPDGPRVIDFGIARTAEMTLTETGAVMGTVGYLAPETLQGRHADAAADVFAWGAVVLYAATGTEPFRGENLGEAVVRAMEYDPDLSALPEPLQPLVHDALAKRPEDRPGAAALLLRLLGGDGVTDATLQALRAGAHAAGSGPLAEGAVTPAVGEAAEAAYRSLSPEVQAVAREVWLRLVVPGSAPDGSHDSVRTADEAELLADRPEHEQARVRQVLTAFAHPAVLVHEGTTVRPASAAVLRAWPRLRTWADTDRAGLRVHRRLGAAARTWQRGGRRPEDLERGTALHDALAWAATAPTRLRANRVERAFLQASQEAEVHRARRARRLNTVLTGALLLTLLSAGVALWQRGTAIDALTAKQQALSRQLATQSGSILDSNPDLASLLAVQAYRASPTREATESLFDAAAFPLRRTLTGHEASVTSVAYGPDARVLATGSEDNTARLWDTTTGHARALEGHRGYLNAVALSPDGKILATGSDDRTARLWDTATGRLRTTLTGHRDDVDGIAFSPDGRTLATASDDGTLRLWDTGTFRTRARLGDQGHMNAVAFSPDGRVLALGSDDDKVRLWDPASGRLRVLTGHRRTIESVAFSPDGRTLATGSDDRTARLWDVTTGRPRATLTGHQGYVSSVAFSPDGHFLATGSEDRTVRLWDTATGHARTLTGHQGAVKSVAFSADGHTLATGSDDRSVRLWDPTTVRARTVTGHRGDVGAVAFGPGGNVLATASGDRTVRLWDPATGRLRRTLTGHAGAVDAVVFSPDGRTLASGGEDRTVRLWDAAGGRSRTTLDGRQGAVRAVAFSADGHTMATAGADRTVRLWDAATGRPLRTLSGHVRAVDSVVFSPDGRTLASGSEDRTVRLWDAATGRVRATLPGHQGAVRAVVFSPDGRTLASGSEDRTVRLWDAATGRVRTTLVGHRRGVDAVVFSPDGRTLASGGEDRTVRLWDPAGGRSRTTLTGHRGAVEAVAFRSDGRTLASGGGDRTVRLWDVNLLNQAAAIARICEVVGRDLTPNERAAYLRGQSTKAVCPS</sequence>
<dbReference type="Gene3D" id="3.30.200.20">
    <property type="entry name" value="Phosphorylase Kinase, domain 1"/>
    <property type="match status" value="1"/>
</dbReference>
<evidence type="ECO:0000256" key="3">
    <source>
        <dbReference type="PROSITE-ProRule" id="PRU00221"/>
    </source>
</evidence>
<evidence type="ECO:0000313" key="6">
    <source>
        <dbReference type="EMBL" id="GAA2253426.1"/>
    </source>
</evidence>
<dbReference type="EMBL" id="BAAASN010000003">
    <property type="protein sequence ID" value="GAA2253426.1"/>
    <property type="molecule type" value="Genomic_DNA"/>
</dbReference>
<dbReference type="InterPro" id="IPR008271">
    <property type="entry name" value="Ser/Thr_kinase_AS"/>
</dbReference>
<dbReference type="Pfam" id="PF00069">
    <property type="entry name" value="Pkinase"/>
    <property type="match status" value="1"/>
</dbReference>
<dbReference type="CDD" id="cd14014">
    <property type="entry name" value="STKc_PknB_like"/>
    <property type="match status" value="1"/>
</dbReference>
<dbReference type="SMART" id="SM00320">
    <property type="entry name" value="WD40"/>
    <property type="match status" value="14"/>
</dbReference>
<gene>
    <name evidence="6" type="ORF">GCM10010368_19370</name>
</gene>
<name>A0ABP5R7N7_9ACTN</name>
<dbReference type="InterPro" id="IPR000719">
    <property type="entry name" value="Prot_kinase_dom"/>
</dbReference>
<keyword evidence="1 3" id="KW-0853">WD repeat</keyword>
<dbReference type="InterPro" id="IPR001680">
    <property type="entry name" value="WD40_rpt"/>
</dbReference>
<feature type="repeat" description="WD" evidence="3">
    <location>
        <begin position="710"/>
        <end position="751"/>
    </location>
</feature>
<feature type="repeat" description="WD" evidence="3">
    <location>
        <begin position="1127"/>
        <end position="1161"/>
    </location>
</feature>
<evidence type="ECO:0000259" key="5">
    <source>
        <dbReference type="PROSITE" id="PS50011"/>
    </source>
</evidence>
<dbReference type="PROSITE" id="PS00678">
    <property type="entry name" value="WD_REPEATS_1"/>
    <property type="match status" value="8"/>
</dbReference>
<feature type="domain" description="Protein kinase" evidence="5">
    <location>
        <begin position="42"/>
        <end position="300"/>
    </location>
</feature>
<evidence type="ECO:0000256" key="1">
    <source>
        <dbReference type="ARBA" id="ARBA00022574"/>
    </source>
</evidence>
<feature type="repeat" description="WD" evidence="3">
    <location>
        <begin position="959"/>
        <end position="1000"/>
    </location>
</feature>
<evidence type="ECO:0000256" key="4">
    <source>
        <dbReference type="SAM" id="MobiDB-lite"/>
    </source>
</evidence>
<evidence type="ECO:0000256" key="2">
    <source>
        <dbReference type="ARBA" id="ARBA00022737"/>
    </source>
</evidence>
<evidence type="ECO:0000313" key="7">
    <source>
        <dbReference type="Proteomes" id="UP001500442"/>
    </source>
</evidence>
<dbReference type="InterPro" id="IPR020472">
    <property type="entry name" value="WD40_PAC1"/>
</dbReference>